<dbReference type="GeneID" id="9673854"/>
<name>C7ZJN1_FUSV7</name>
<reference evidence="1 2" key="1">
    <citation type="journal article" date="2009" name="PLoS Genet.">
        <title>The genome of Nectria haematococca: contribution of supernumerary chromosomes to gene expansion.</title>
        <authorList>
            <person name="Coleman J.J."/>
            <person name="Rounsley S.D."/>
            <person name="Rodriguez-Carres M."/>
            <person name="Kuo A."/>
            <person name="Wasmann C.C."/>
            <person name="Grimwood J."/>
            <person name="Schmutz J."/>
            <person name="Taga M."/>
            <person name="White G.J."/>
            <person name="Zhou S."/>
            <person name="Schwartz D.C."/>
            <person name="Freitag M."/>
            <person name="Ma L.J."/>
            <person name="Danchin E.G."/>
            <person name="Henrissat B."/>
            <person name="Coutinho P.M."/>
            <person name="Nelson D.R."/>
            <person name="Straney D."/>
            <person name="Napoli C.A."/>
            <person name="Barker B.M."/>
            <person name="Gribskov M."/>
            <person name="Rep M."/>
            <person name="Kroken S."/>
            <person name="Molnar I."/>
            <person name="Rensing C."/>
            <person name="Kennell J.C."/>
            <person name="Zamora J."/>
            <person name="Farman M.L."/>
            <person name="Selker E.U."/>
            <person name="Salamov A."/>
            <person name="Shapiro H."/>
            <person name="Pangilinan J."/>
            <person name="Lindquist E."/>
            <person name="Lamers C."/>
            <person name="Grigoriev I.V."/>
            <person name="Geiser D.M."/>
            <person name="Covert S.F."/>
            <person name="Temporini E."/>
            <person name="Vanetten H.D."/>
        </authorList>
    </citation>
    <scope>NUCLEOTIDE SEQUENCE [LARGE SCALE GENOMIC DNA]</scope>
    <source>
        <strain evidence="2">ATCC MYA-4622 / CBS 123669 / FGSC 9596 / NRRL 45880 / 77-13-4</strain>
    </source>
</reference>
<organism evidence="1 2">
    <name type="scientific">Fusarium vanettenii (strain ATCC MYA-4622 / CBS 123669 / FGSC 9596 / NRRL 45880 / 77-13-4)</name>
    <name type="common">Fusarium solani subsp. pisi</name>
    <dbReference type="NCBI Taxonomy" id="660122"/>
    <lineage>
        <taxon>Eukaryota</taxon>
        <taxon>Fungi</taxon>
        <taxon>Dikarya</taxon>
        <taxon>Ascomycota</taxon>
        <taxon>Pezizomycotina</taxon>
        <taxon>Sordariomycetes</taxon>
        <taxon>Hypocreomycetidae</taxon>
        <taxon>Hypocreales</taxon>
        <taxon>Nectriaceae</taxon>
        <taxon>Fusarium</taxon>
        <taxon>Fusarium solani species complex</taxon>
        <taxon>Fusarium vanettenii</taxon>
    </lineage>
</organism>
<dbReference type="AlphaFoldDB" id="C7ZJN1"/>
<dbReference type="RefSeq" id="XP_003041480.1">
    <property type="nucleotide sequence ID" value="XM_003041434.1"/>
</dbReference>
<protein>
    <submittedName>
        <fullName evidence="1">Uncharacterized protein</fullName>
    </submittedName>
</protein>
<keyword evidence="2" id="KW-1185">Reference proteome</keyword>
<evidence type="ECO:0000313" key="2">
    <source>
        <dbReference type="Proteomes" id="UP000005206"/>
    </source>
</evidence>
<dbReference type="Proteomes" id="UP000005206">
    <property type="component" value="Chromosome 7"/>
</dbReference>
<dbReference type="InParanoid" id="C7ZJN1"/>
<proteinExistence type="predicted"/>
<dbReference type="KEGG" id="nhe:NECHADRAFT_44335"/>
<accession>C7ZJN1</accession>
<dbReference type="EMBL" id="GG698935">
    <property type="protein sequence ID" value="EEU35767.1"/>
    <property type="molecule type" value="Genomic_DNA"/>
</dbReference>
<sequence>SSSLELILKALRSLKKGIKVIIHRVTLLAIKNKDLREVNKILSRRQRAKRT</sequence>
<dbReference type="VEuPathDB" id="FungiDB:NECHADRAFT_44335"/>
<evidence type="ECO:0000313" key="1">
    <source>
        <dbReference type="EMBL" id="EEU35767.1"/>
    </source>
</evidence>
<gene>
    <name evidence="1" type="ORF">NECHADRAFT_44335</name>
</gene>
<dbReference type="HOGENOM" id="CLU_3112017_0_0_1"/>
<feature type="non-terminal residue" evidence="1">
    <location>
        <position position="1"/>
    </location>
</feature>